<reference evidence="9 10" key="1">
    <citation type="submission" date="2020-08" db="EMBL/GenBank/DDBJ databases">
        <title>Genomic Encyclopedia of Type Strains, Phase IV (KMG-IV): sequencing the most valuable type-strain genomes for metagenomic binning, comparative biology and taxonomic classification.</title>
        <authorList>
            <person name="Goeker M."/>
        </authorList>
    </citation>
    <scope>NUCLEOTIDE SEQUENCE [LARGE SCALE GENOMIC DNA]</scope>
    <source>
        <strain evidence="9 10">DSM 2461</strain>
    </source>
</reference>
<evidence type="ECO:0000256" key="2">
    <source>
        <dbReference type="ARBA" id="ARBA00012755"/>
    </source>
</evidence>
<feature type="binding site" evidence="6">
    <location>
        <begin position="368"/>
        <end position="369"/>
    </location>
    <ligand>
        <name>substrate</name>
    </ligand>
</feature>
<gene>
    <name evidence="9" type="ORF">HNR50_000370</name>
</gene>
<dbReference type="CDD" id="cd14791">
    <property type="entry name" value="GH36"/>
    <property type="match status" value="1"/>
</dbReference>
<organism evidence="9 10">
    <name type="scientific">Spirochaeta isovalerica</name>
    <dbReference type="NCBI Taxonomy" id="150"/>
    <lineage>
        <taxon>Bacteria</taxon>
        <taxon>Pseudomonadati</taxon>
        <taxon>Spirochaetota</taxon>
        <taxon>Spirochaetia</taxon>
        <taxon>Spirochaetales</taxon>
        <taxon>Spirochaetaceae</taxon>
        <taxon>Spirochaeta</taxon>
    </lineage>
</organism>
<dbReference type="GO" id="GO:0004557">
    <property type="term" value="F:alpha-galactosidase activity"/>
    <property type="evidence" value="ECO:0007669"/>
    <property type="project" value="UniProtKB-EC"/>
</dbReference>
<dbReference type="Pfam" id="PF16874">
    <property type="entry name" value="Glyco_hydro_36C"/>
    <property type="match status" value="1"/>
</dbReference>
<dbReference type="Gene3D" id="2.70.98.60">
    <property type="entry name" value="alpha-galactosidase from lactobacil brevis"/>
    <property type="match status" value="1"/>
</dbReference>
<feature type="active site" description="Proton donor" evidence="5">
    <location>
        <position position="550"/>
    </location>
</feature>
<dbReference type="InterPro" id="IPR031704">
    <property type="entry name" value="Glyco_hydro_36_N"/>
</dbReference>
<evidence type="ECO:0000256" key="5">
    <source>
        <dbReference type="PIRSR" id="PIRSR005536-1"/>
    </source>
</evidence>
<dbReference type="SUPFAM" id="SSF51445">
    <property type="entry name" value="(Trans)glycosidases"/>
    <property type="match status" value="1"/>
</dbReference>
<dbReference type="InterPro" id="IPR017853">
    <property type="entry name" value="GH"/>
</dbReference>
<dbReference type="Gene3D" id="2.60.40.1180">
    <property type="entry name" value="Golgi alpha-mannosidase II"/>
    <property type="match status" value="1"/>
</dbReference>
<accession>A0A841R6E3</accession>
<sequence length="786" mass="89863">MIHFSDNTFHLQTDNTSYILRILPTGHPAHLYYGEKISHKESLENFLYLPSETLGYGNSTSYSTGFSGFSLNHLPLEYSSYGKGDYRNPSIALCGEDGNRTFDFTFVGYKINSGKTIPDGLPASFPDENETVETLVIELSDQSLNLTLLLSYSIFESKDIITRTVEIRNNSKSPVTIDKISSFSLDFDHKDFDLITFDGAWIRERHPHRRALGHGLTEISSRKGISSPDHNPFLVLCDKKTTEHHGDAYGFALMYSGNHSSSVEVSSHNSTRVQTGINHFDFSWLLEPGAAFQTPEAVMTFSAEGLNGMSGNFHRFIRHNIVRGTWKHKERPVLINNWEATYFDFNEKKLLNLAKEAKSLGVELFVLDDGWFGERNDDRTSLGDWFVNKKKLPSGIEGLAEKINKLGMNFGIWVEPEMISEKSDLYEKHPDWMVRTPHRDPSPGRNQFLLDLSNVLVCDFLYEILSDLFRKAGISYVKWDMNRSFSDVYSPALSPERQKEFSHRYVLGLYSLLERLTNEFPHILFESCASGGSRFDLAMFYYMPQIWTSDDTDAMERLPIQYGSSMLAPLSVMGAHVSAVPNHQVLRNTPLETRFNTATFGLLGYELDLTKLNNFEKKVIKKQISFYKEYRKLLQFGDFYRIEDPLSGEMTLWMVVSSDKNEAIIGYYQKTAKPNPGPERYRLKGLDPHKKYSLKNRTQFMDVKQFGHLINMVSPVELKENGVLHQMVASNYLYEVEKTEFSAYGDQLMNRGFCPAHQFYGTGLDEKIAFLGDFGSRLFLLKALDK</sequence>
<dbReference type="InterPro" id="IPR002252">
    <property type="entry name" value="Glyco_hydro_36"/>
</dbReference>
<evidence type="ECO:0000256" key="4">
    <source>
        <dbReference type="ARBA" id="ARBA00023295"/>
    </source>
</evidence>
<evidence type="ECO:0000256" key="6">
    <source>
        <dbReference type="PIRSR" id="PIRSR005536-2"/>
    </source>
</evidence>
<keyword evidence="3 9" id="KW-0378">Hydrolase</keyword>
<dbReference type="InterPro" id="IPR050985">
    <property type="entry name" value="Alpha-glycosidase_related"/>
</dbReference>
<dbReference type="InterPro" id="IPR031705">
    <property type="entry name" value="Glyco_hydro_36_C"/>
</dbReference>
<protein>
    <recommendedName>
        <fullName evidence="2">alpha-galactosidase</fullName>
        <ecNumber evidence="2">3.2.1.22</ecNumber>
    </recommendedName>
</protein>
<dbReference type="Gene3D" id="3.20.20.70">
    <property type="entry name" value="Aldolase class I"/>
    <property type="match status" value="1"/>
</dbReference>
<evidence type="ECO:0000256" key="1">
    <source>
        <dbReference type="ARBA" id="ARBA00001255"/>
    </source>
</evidence>
<dbReference type="AlphaFoldDB" id="A0A841R6E3"/>
<evidence type="ECO:0000259" key="8">
    <source>
        <dbReference type="Pfam" id="PF16875"/>
    </source>
</evidence>
<keyword evidence="4 9" id="KW-0326">Glycosidase</keyword>
<feature type="binding site" evidence="6">
    <location>
        <position position="445"/>
    </location>
    <ligand>
        <name>substrate</name>
    </ligand>
</feature>
<name>A0A841R6E3_9SPIO</name>
<dbReference type="Pfam" id="PF16875">
    <property type="entry name" value="Glyco_hydro_36N"/>
    <property type="match status" value="1"/>
</dbReference>
<dbReference type="InterPro" id="IPR013780">
    <property type="entry name" value="Glyco_hydro_b"/>
</dbReference>
<comment type="catalytic activity">
    <reaction evidence="1">
        <text>Hydrolysis of terminal, non-reducing alpha-D-galactose residues in alpha-D-galactosides, including galactose oligosaccharides, galactomannans and galactolipids.</text>
        <dbReference type="EC" id="3.2.1.22"/>
    </reaction>
</comment>
<evidence type="ECO:0000313" key="10">
    <source>
        <dbReference type="Proteomes" id="UP000587760"/>
    </source>
</evidence>
<dbReference type="PROSITE" id="PS00512">
    <property type="entry name" value="ALPHA_GALACTOSIDASE"/>
    <property type="match status" value="1"/>
</dbReference>
<dbReference type="EMBL" id="JACHGJ010000001">
    <property type="protein sequence ID" value="MBB6478737.1"/>
    <property type="molecule type" value="Genomic_DNA"/>
</dbReference>
<feature type="binding site" evidence="6">
    <location>
        <position position="528"/>
    </location>
    <ligand>
        <name>substrate</name>
    </ligand>
</feature>
<dbReference type="InterPro" id="IPR038417">
    <property type="entry name" value="Alpga-gal_N_sf"/>
</dbReference>
<dbReference type="PANTHER" id="PTHR43053">
    <property type="entry name" value="GLYCOSIDASE FAMILY 31"/>
    <property type="match status" value="1"/>
</dbReference>
<dbReference type="EC" id="3.2.1.22" evidence="2"/>
<feature type="binding site" evidence="6">
    <location>
        <begin position="478"/>
        <end position="482"/>
    </location>
    <ligand>
        <name>substrate</name>
    </ligand>
</feature>
<feature type="active site" description="Nucleophile" evidence="5">
    <location>
        <position position="480"/>
    </location>
</feature>
<dbReference type="RefSeq" id="WP_184742872.1">
    <property type="nucleotide sequence ID" value="NZ_JACHGJ010000001.1"/>
</dbReference>
<evidence type="ECO:0000313" key="9">
    <source>
        <dbReference type="EMBL" id="MBB6478737.1"/>
    </source>
</evidence>
<dbReference type="PIRSF" id="PIRSF005536">
    <property type="entry name" value="Agal"/>
    <property type="match status" value="1"/>
</dbReference>
<dbReference type="PANTHER" id="PTHR43053:SF3">
    <property type="entry name" value="ALPHA-GALACTOSIDASE C-RELATED"/>
    <property type="match status" value="1"/>
</dbReference>
<dbReference type="Proteomes" id="UP000587760">
    <property type="component" value="Unassembled WGS sequence"/>
</dbReference>
<dbReference type="InterPro" id="IPR000111">
    <property type="entry name" value="Glyco_hydro_27/36_CS"/>
</dbReference>
<dbReference type="PRINTS" id="PR00743">
    <property type="entry name" value="GLHYDRLASE36"/>
</dbReference>
<feature type="domain" description="Glycosyl hydrolase family 36 C-terminal" evidence="7">
    <location>
        <begin position="651"/>
        <end position="781"/>
    </location>
</feature>
<feature type="binding site" evidence="6">
    <location>
        <position position="201"/>
    </location>
    <ligand>
        <name>substrate</name>
    </ligand>
</feature>
<comment type="caution">
    <text evidence="9">The sequence shown here is derived from an EMBL/GenBank/DDBJ whole genome shotgun (WGS) entry which is preliminary data.</text>
</comment>
<dbReference type="InterPro" id="IPR013785">
    <property type="entry name" value="Aldolase_TIM"/>
</dbReference>
<dbReference type="GO" id="GO:0016052">
    <property type="term" value="P:carbohydrate catabolic process"/>
    <property type="evidence" value="ECO:0007669"/>
    <property type="project" value="InterPro"/>
</dbReference>
<evidence type="ECO:0000256" key="3">
    <source>
        <dbReference type="ARBA" id="ARBA00022801"/>
    </source>
</evidence>
<feature type="domain" description="Glycosyl hydrolase family 36 N-terminal" evidence="8">
    <location>
        <begin position="26"/>
        <end position="287"/>
    </location>
</feature>
<feature type="binding site" evidence="6">
    <location>
        <position position="550"/>
    </location>
    <ligand>
        <name>substrate</name>
    </ligand>
</feature>
<keyword evidence="10" id="KW-1185">Reference proteome</keyword>
<dbReference type="Pfam" id="PF02065">
    <property type="entry name" value="Melibiase"/>
    <property type="match status" value="1"/>
</dbReference>
<dbReference type="FunFam" id="3.20.20.70:FF:000118">
    <property type="entry name" value="Alpha-galactosidase"/>
    <property type="match status" value="1"/>
</dbReference>
<evidence type="ECO:0000259" key="7">
    <source>
        <dbReference type="Pfam" id="PF16874"/>
    </source>
</evidence>
<proteinExistence type="predicted"/>